<feature type="binding site" evidence="12">
    <location>
        <position position="233"/>
    </location>
    <ligand>
        <name>Zn(2+)</name>
        <dbReference type="ChEBI" id="CHEBI:29105"/>
    </ligand>
</feature>
<dbReference type="Gene3D" id="3.30.230.20">
    <property type="entry name" value="lpxc deacetylase, domain 1"/>
    <property type="match status" value="1"/>
</dbReference>
<protein>
    <recommendedName>
        <fullName evidence="4 12">UDP-3-O-acyl-N-acetylglucosamine deacetylase</fullName>
        <shortName evidence="12">UDP-3-O-acyl-GlcNAc deacetylase</shortName>
        <ecNumber evidence="4 12">3.5.1.108</ecNumber>
    </recommendedName>
    <alternativeName>
        <fullName evidence="12">UDP-3-O-[R-3-hydroxymyristoyl]-N-acetylglucosamine deacetylase</fullName>
    </alternativeName>
</protein>
<gene>
    <name evidence="12" type="primary">lpxC</name>
    <name evidence="13" type="ORF">Apau_0891</name>
</gene>
<comment type="function">
    <text evidence="2 12">Catalyzes the hydrolysis of UDP-3-O-myristoyl-N-acetylglucosamine to form UDP-3-O-myristoylglucosamine and acetate, the committed step in lipid A biosynthesis.</text>
</comment>
<evidence type="ECO:0000256" key="7">
    <source>
        <dbReference type="ARBA" id="ARBA00022723"/>
    </source>
</evidence>
<dbReference type="GO" id="GO:0046872">
    <property type="term" value="F:metal ion binding"/>
    <property type="evidence" value="ECO:0007669"/>
    <property type="project" value="UniProtKB-KW"/>
</dbReference>
<comment type="similarity">
    <text evidence="12">Belongs to the LpxC family.</text>
</comment>
<evidence type="ECO:0000256" key="9">
    <source>
        <dbReference type="ARBA" id="ARBA00022833"/>
    </source>
</evidence>
<dbReference type="EMBL" id="CM001022">
    <property type="protein sequence ID" value="EFQ23319.1"/>
    <property type="molecule type" value="Genomic_DNA"/>
</dbReference>
<evidence type="ECO:0000256" key="3">
    <source>
        <dbReference type="ARBA" id="ARBA00005002"/>
    </source>
</evidence>
<keyword evidence="7 12" id="KW-0479">Metal-binding</keyword>
<dbReference type="eggNOG" id="COG0774">
    <property type="taxonomic scope" value="Bacteria"/>
</dbReference>
<dbReference type="STRING" id="584708.Apau_0891"/>
<feature type="binding site" evidence="12">
    <location>
        <position position="237"/>
    </location>
    <ligand>
        <name>Zn(2+)</name>
        <dbReference type="ChEBI" id="CHEBI:29105"/>
    </ligand>
</feature>
<dbReference type="InterPro" id="IPR004463">
    <property type="entry name" value="UDP-acyl_GlcNac_deAcase"/>
</dbReference>
<organism evidence="13 14">
    <name type="scientific">Aminomonas paucivorans DSM 12260</name>
    <dbReference type="NCBI Taxonomy" id="584708"/>
    <lineage>
        <taxon>Bacteria</taxon>
        <taxon>Thermotogati</taxon>
        <taxon>Synergistota</taxon>
        <taxon>Synergistia</taxon>
        <taxon>Synergistales</taxon>
        <taxon>Synergistaceae</taxon>
        <taxon>Aminomonas</taxon>
    </lineage>
</organism>
<dbReference type="UniPathway" id="UPA00359">
    <property type="reaction ID" value="UER00478"/>
</dbReference>
<dbReference type="InterPro" id="IPR020568">
    <property type="entry name" value="Ribosomal_Su5_D2-typ_SF"/>
</dbReference>
<dbReference type="HAMAP" id="MF_00388">
    <property type="entry name" value="LpxC"/>
    <property type="match status" value="1"/>
</dbReference>
<dbReference type="PaxDb" id="584708-Apau_0891"/>
<dbReference type="InterPro" id="IPR015870">
    <property type="entry name" value="UDP-acyl_N-AcGlcN_deAcase_N"/>
</dbReference>
<dbReference type="Gene3D" id="3.30.1700.10">
    <property type="entry name" value="lpxc deacetylase, domain 2"/>
    <property type="match status" value="1"/>
</dbReference>
<evidence type="ECO:0000256" key="1">
    <source>
        <dbReference type="ARBA" id="ARBA00001947"/>
    </source>
</evidence>
<keyword evidence="6 12" id="KW-0441">Lipid A biosynthesis</keyword>
<evidence type="ECO:0000313" key="13">
    <source>
        <dbReference type="EMBL" id="EFQ23319.1"/>
    </source>
</evidence>
<dbReference type="Pfam" id="PF03331">
    <property type="entry name" value="LpxC"/>
    <property type="match status" value="1"/>
</dbReference>
<dbReference type="Proteomes" id="UP000005096">
    <property type="component" value="Chromosome"/>
</dbReference>
<evidence type="ECO:0000256" key="2">
    <source>
        <dbReference type="ARBA" id="ARBA00002923"/>
    </source>
</evidence>
<comment type="pathway">
    <text evidence="3 12">Glycolipid biosynthesis; lipid IV(A) biosynthesis; lipid IV(A) from (3R)-3-hydroxytetradecanoyl-[acyl-carrier-protein] and UDP-N-acetyl-alpha-D-glucosamine: step 2/6.</text>
</comment>
<comment type="cofactor">
    <cofactor evidence="1 12">
        <name>Zn(2+)</name>
        <dbReference type="ChEBI" id="CHEBI:29105"/>
    </cofactor>
</comment>
<reference evidence="13 14" key="1">
    <citation type="journal article" date="2010" name="Stand. Genomic Sci.">
        <title>Non-contiguous finished genome sequence of Aminomonas paucivorans type strain (GLU-3).</title>
        <authorList>
            <person name="Pitluck S."/>
            <person name="Yasawong M."/>
            <person name="Held B."/>
            <person name="Lapidus A."/>
            <person name="Nolan M."/>
            <person name="Copeland A."/>
            <person name="Lucas S."/>
            <person name="Del Rio T.G."/>
            <person name="Tice H."/>
            <person name="Cheng J.F."/>
            <person name="Chertkov O."/>
            <person name="Goodwin L."/>
            <person name="Tapia R."/>
            <person name="Han C."/>
            <person name="Liolios K."/>
            <person name="Ivanova N."/>
            <person name="Mavromatis K."/>
            <person name="Ovchinnikova G."/>
            <person name="Pati A."/>
            <person name="Chen A."/>
            <person name="Palaniappan K."/>
            <person name="Land M."/>
            <person name="Hauser L."/>
            <person name="Chang Y.J."/>
            <person name="Jeffries C.D."/>
            <person name="Pukall R."/>
            <person name="Spring S."/>
            <person name="Rohde M."/>
            <person name="Sikorski J."/>
            <person name="Goker M."/>
            <person name="Woyke T."/>
            <person name="Bristow J."/>
            <person name="Eisen J.A."/>
            <person name="Markowitz V."/>
            <person name="Hugenholtz P."/>
            <person name="Kyrpides N.C."/>
            <person name="Klenk H.P."/>
        </authorList>
    </citation>
    <scope>NUCLEOTIDE SEQUENCE [LARGE SCALE GENOMIC DNA]</scope>
    <source>
        <strain evidence="13 14">DSM 12260</strain>
    </source>
</reference>
<feature type="binding site" evidence="12">
    <location>
        <position position="74"/>
    </location>
    <ligand>
        <name>Zn(2+)</name>
        <dbReference type="ChEBI" id="CHEBI:29105"/>
    </ligand>
</feature>
<evidence type="ECO:0000256" key="10">
    <source>
        <dbReference type="ARBA" id="ARBA00023098"/>
    </source>
</evidence>
<evidence type="ECO:0000313" key="14">
    <source>
        <dbReference type="Proteomes" id="UP000005096"/>
    </source>
</evidence>
<dbReference type="InterPro" id="IPR011334">
    <property type="entry name" value="UDP-acyl_GlcNac_deAcase_C"/>
</dbReference>
<sequence length="283" mass="30855">MRRRATLSSPVEFAGTGLHGGKPCRVRVEPSEERGLWFARSGGDESLLEAHWSFSARRSGLAFPGGGEMQTGEHLLAALWGLEIDDARIVLEGEEVPILDGSAAPFAEALAPRRREKEEEVVSLLLPVPVAVDEPERGRTIAAFPSDVLRLTVVLDYPDTPIGTLLETWTLDREVFARTVAPARTFGLTRELRDLEARGLARGGSLENALVVDERGPLNPREGVPFRQECLRHKMLDLMGDLALLGLPLTAHVVALRSGHQSHQALVDRLRPYALAALGTMAS</sequence>
<accession>E3CW67</accession>
<dbReference type="EC" id="3.5.1.108" evidence="4 12"/>
<evidence type="ECO:0000256" key="12">
    <source>
        <dbReference type="HAMAP-Rule" id="MF_00388"/>
    </source>
</evidence>
<dbReference type="AlphaFoldDB" id="E3CW67"/>
<keyword evidence="10 12" id="KW-0443">Lipid metabolism</keyword>
<dbReference type="HOGENOM" id="CLU_046528_1_0_0"/>
<evidence type="ECO:0000256" key="4">
    <source>
        <dbReference type="ARBA" id="ARBA00012745"/>
    </source>
</evidence>
<dbReference type="PANTHER" id="PTHR33694:SF1">
    <property type="entry name" value="UDP-3-O-ACYL-N-ACETYLGLUCOSAMINE DEACETYLASE 1, MITOCHONDRIAL-RELATED"/>
    <property type="match status" value="1"/>
</dbReference>
<evidence type="ECO:0000256" key="8">
    <source>
        <dbReference type="ARBA" id="ARBA00022801"/>
    </source>
</evidence>
<name>E3CW67_9BACT</name>
<dbReference type="GO" id="GO:0009245">
    <property type="term" value="P:lipid A biosynthetic process"/>
    <property type="evidence" value="ECO:0007669"/>
    <property type="project" value="UniProtKB-UniRule"/>
</dbReference>
<comment type="catalytic activity">
    <reaction evidence="11 12">
        <text>a UDP-3-O-[(3R)-3-hydroxyacyl]-N-acetyl-alpha-D-glucosamine + H2O = a UDP-3-O-[(3R)-3-hydroxyacyl]-alpha-D-glucosamine + acetate</text>
        <dbReference type="Rhea" id="RHEA:67816"/>
        <dbReference type="ChEBI" id="CHEBI:15377"/>
        <dbReference type="ChEBI" id="CHEBI:30089"/>
        <dbReference type="ChEBI" id="CHEBI:137740"/>
        <dbReference type="ChEBI" id="CHEBI:173225"/>
        <dbReference type="EC" id="3.5.1.108"/>
    </reaction>
</comment>
<keyword evidence="9 12" id="KW-0862">Zinc</keyword>
<evidence type="ECO:0000256" key="11">
    <source>
        <dbReference type="ARBA" id="ARBA00024535"/>
    </source>
</evidence>
<evidence type="ECO:0000256" key="5">
    <source>
        <dbReference type="ARBA" id="ARBA00022516"/>
    </source>
</evidence>
<dbReference type="PANTHER" id="PTHR33694">
    <property type="entry name" value="UDP-3-O-ACYL-N-ACETYLGLUCOSAMINE DEACETYLASE 1, MITOCHONDRIAL-RELATED"/>
    <property type="match status" value="1"/>
</dbReference>
<keyword evidence="14" id="KW-1185">Reference proteome</keyword>
<feature type="active site" description="Proton donor" evidence="12">
    <location>
        <position position="260"/>
    </location>
</feature>
<keyword evidence="8 12" id="KW-0378">Hydrolase</keyword>
<keyword evidence="5 12" id="KW-0444">Lipid biosynthesis</keyword>
<proteinExistence type="inferred from homology"/>
<evidence type="ECO:0000256" key="6">
    <source>
        <dbReference type="ARBA" id="ARBA00022556"/>
    </source>
</evidence>
<dbReference type="SUPFAM" id="SSF54211">
    <property type="entry name" value="Ribosomal protein S5 domain 2-like"/>
    <property type="match status" value="2"/>
</dbReference>
<dbReference type="GO" id="GO:0016020">
    <property type="term" value="C:membrane"/>
    <property type="evidence" value="ECO:0007669"/>
    <property type="project" value="GOC"/>
</dbReference>
<dbReference type="RefSeq" id="WP_006300494.1">
    <property type="nucleotide sequence ID" value="NZ_CM001022.1"/>
</dbReference>
<dbReference type="GO" id="GO:0103117">
    <property type="term" value="F:UDP-3-O-acyl-N-acetylglucosamine deacetylase activity"/>
    <property type="evidence" value="ECO:0007669"/>
    <property type="project" value="UniProtKB-UniRule"/>
</dbReference>